<name>A0A928Z3R6_9CYAN</name>
<gene>
    <name evidence="5" type="ORF">IQ266_07490</name>
</gene>
<dbReference type="PANTHER" id="PTHR13734:SF5">
    <property type="entry name" value="CCA TRNA NUCLEOTIDYLTRANSFERASE, MITOCHONDRIAL"/>
    <property type="match status" value="1"/>
</dbReference>
<dbReference type="GO" id="GO:0001680">
    <property type="term" value="P:tRNA 3'-terminal CCA addition"/>
    <property type="evidence" value="ECO:0007669"/>
    <property type="project" value="TreeGrafter"/>
</dbReference>
<dbReference type="PANTHER" id="PTHR13734">
    <property type="entry name" value="TRNA-NUCLEOTIDYLTRANSFERASE"/>
    <property type="match status" value="1"/>
</dbReference>
<dbReference type="InterPro" id="IPR002646">
    <property type="entry name" value="PolA_pol_head_dom"/>
</dbReference>
<dbReference type="Pfam" id="PF01743">
    <property type="entry name" value="PolyA_pol"/>
    <property type="match status" value="1"/>
</dbReference>
<dbReference type="InterPro" id="IPR043519">
    <property type="entry name" value="NT_sf"/>
</dbReference>
<evidence type="ECO:0000313" key="5">
    <source>
        <dbReference type="EMBL" id="MBE9029570.1"/>
    </source>
</evidence>
<dbReference type="Proteomes" id="UP000625316">
    <property type="component" value="Unassembled WGS sequence"/>
</dbReference>
<feature type="domain" description="Poly A polymerase head" evidence="4">
    <location>
        <begin position="6"/>
        <end position="141"/>
    </location>
</feature>
<evidence type="ECO:0000313" key="6">
    <source>
        <dbReference type="Proteomes" id="UP000625316"/>
    </source>
</evidence>
<evidence type="ECO:0000256" key="3">
    <source>
        <dbReference type="RuleBase" id="RU003953"/>
    </source>
</evidence>
<dbReference type="SUPFAM" id="SSF81301">
    <property type="entry name" value="Nucleotidyltransferase"/>
    <property type="match status" value="1"/>
</dbReference>
<comment type="similarity">
    <text evidence="3">Belongs to the tRNA nucleotidyltransferase/poly(A) polymerase family.</text>
</comment>
<dbReference type="EMBL" id="JADEXQ010000018">
    <property type="protein sequence ID" value="MBE9029570.1"/>
    <property type="molecule type" value="Genomic_DNA"/>
</dbReference>
<organism evidence="5 6">
    <name type="scientific">Romeriopsis navalis LEGE 11480</name>
    <dbReference type="NCBI Taxonomy" id="2777977"/>
    <lineage>
        <taxon>Bacteria</taxon>
        <taxon>Bacillati</taxon>
        <taxon>Cyanobacteriota</taxon>
        <taxon>Cyanophyceae</taxon>
        <taxon>Leptolyngbyales</taxon>
        <taxon>Leptolyngbyaceae</taxon>
        <taxon>Romeriopsis</taxon>
        <taxon>Romeriopsis navalis</taxon>
    </lineage>
</organism>
<dbReference type="AlphaFoldDB" id="A0A928Z3R6"/>
<keyword evidence="2 3" id="KW-0694">RNA-binding</keyword>
<protein>
    <submittedName>
        <fullName evidence="5">CCA tRNA nucleotidyltransferase</fullName>
    </submittedName>
</protein>
<dbReference type="GO" id="GO:0003723">
    <property type="term" value="F:RNA binding"/>
    <property type="evidence" value="ECO:0007669"/>
    <property type="project" value="UniProtKB-KW"/>
</dbReference>
<evidence type="ECO:0000259" key="4">
    <source>
        <dbReference type="Pfam" id="PF01743"/>
    </source>
</evidence>
<evidence type="ECO:0000256" key="1">
    <source>
        <dbReference type="ARBA" id="ARBA00022679"/>
    </source>
</evidence>
<dbReference type="Gene3D" id="1.10.3090.10">
    <property type="entry name" value="cca-adding enzyme, domain 2"/>
    <property type="match status" value="1"/>
</dbReference>
<dbReference type="RefSeq" id="WP_264324387.1">
    <property type="nucleotide sequence ID" value="NZ_JADEXQ010000018.1"/>
</dbReference>
<keyword evidence="1 3" id="KW-0808">Transferase</keyword>
<sequence>MPKIFEVGGKVRDELLGRQSNDADFAFVLTSEEAAGKSIEQAFDFMRDWMLEMGFQIFLSTPDCLTIRAKFFNSKQTADFVLARRELTYMPGTRRPIVEPGSLEDDLKRRDFTVNAMAKGESGELIDLFDGQKDLADRILRTPLEPMVTLAEDPLRALRAIRFTVKLGFYMAPDLLDALHNPELPELMATVSTDRVREELAKAMKVDTWGTLKVLQQLPEALVRDWLERPNMWLMPTVKT</sequence>
<accession>A0A928Z3R6</accession>
<dbReference type="Gene3D" id="3.30.460.10">
    <property type="entry name" value="Beta Polymerase, domain 2"/>
    <property type="match status" value="1"/>
</dbReference>
<reference evidence="5" key="1">
    <citation type="submission" date="2020-10" db="EMBL/GenBank/DDBJ databases">
        <authorList>
            <person name="Castelo-Branco R."/>
            <person name="Eusebio N."/>
            <person name="Adriana R."/>
            <person name="Vieira A."/>
            <person name="Brugerolle De Fraissinette N."/>
            <person name="Rezende De Castro R."/>
            <person name="Schneider M.P."/>
            <person name="Vasconcelos V."/>
            <person name="Leao P.N."/>
        </authorList>
    </citation>
    <scope>NUCLEOTIDE SEQUENCE</scope>
    <source>
        <strain evidence="5">LEGE 11480</strain>
    </source>
</reference>
<keyword evidence="6" id="KW-1185">Reference proteome</keyword>
<proteinExistence type="inferred from homology"/>
<evidence type="ECO:0000256" key="2">
    <source>
        <dbReference type="ARBA" id="ARBA00022884"/>
    </source>
</evidence>
<dbReference type="GO" id="GO:0016779">
    <property type="term" value="F:nucleotidyltransferase activity"/>
    <property type="evidence" value="ECO:0007669"/>
    <property type="project" value="InterPro"/>
</dbReference>
<comment type="caution">
    <text evidence="5">The sequence shown here is derived from an EMBL/GenBank/DDBJ whole genome shotgun (WGS) entry which is preliminary data.</text>
</comment>
<dbReference type="SUPFAM" id="SSF81891">
    <property type="entry name" value="Poly A polymerase C-terminal region-like"/>
    <property type="match status" value="1"/>
</dbReference>